<organism evidence="1 2">
    <name type="scientific">Lentisphaera profundi</name>
    <dbReference type="NCBI Taxonomy" id="1658616"/>
    <lineage>
        <taxon>Bacteria</taxon>
        <taxon>Pseudomonadati</taxon>
        <taxon>Lentisphaerota</taxon>
        <taxon>Lentisphaeria</taxon>
        <taxon>Lentisphaerales</taxon>
        <taxon>Lentisphaeraceae</taxon>
        <taxon>Lentisphaera</taxon>
    </lineage>
</organism>
<gene>
    <name evidence="1" type="ORF">PQO03_16085</name>
</gene>
<evidence type="ECO:0000313" key="1">
    <source>
        <dbReference type="EMBL" id="WDE99356.1"/>
    </source>
</evidence>
<dbReference type="RefSeq" id="WP_274154214.1">
    <property type="nucleotide sequence ID" value="NZ_CP117812.1"/>
</dbReference>
<dbReference type="Proteomes" id="UP001214250">
    <property type="component" value="Chromosome 2"/>
</dbReference>
<accession>A0ABY7W2Y1</accession>
<keyword evidence="2" id="KW-1185">Reference proteome</keyword>
<sequence length="143" mass="16535">MNHGHTNQGIISGLPFPSRSVRDKRYKYIQNLNPEGISSNIMTHNQSFQAYGGGWMTNWAKLGETNDFWAKRHKLILKRPAEELYDLANDPWELNNLANNPKLDSIKNNLKTQVQDWMLQQNDTGMIAEFSVKKRQKSTHKGH</sequence>
<dbReference type="EMBL" id="CP117812">
    <property type="protein sequence ID" value="WDE99356.1"/>
    <property type="molecule type" value="Genomic_DNA"/>
</dbReference>
<reference evidence="1 2" key="1">
    <citation type="submission" date="2023-02" db="EMBL/GenBank/DDBJ databases">
        <title>Genome sequence of Lentisphaera profundi SAORIC-696.</title>
        <authorList>
            <person name="Kim e."/>
            <person name="Cho J.-C."/>
            <person name="Choi A."/>
            <person name="Kang I."/>
        </authorList>
    </citation>
    <scope>NUCLEOTIDE SEQUENCE [LARGE SCALE GENOMIC DNA]</scope>
    <source>
        <strain evidence="1 2">SAORIC-696</strain>
    </source>
</reference>
<name>A0ABY7W2Y1_9BACT</name>
<dbReference type="SUPFAM" id="SSF53649">
    <property type="entry name" value="Alkaline phosphatase-like"/>
    <property type="match status" value="1"/>
</dbReference>
<evidence type="ECO:0000313" key="2">
    <source>
        <dbReference type="Proteomes" id="UP001214250"/>
    </source>
</evidence>
<protein>
    <recommendedName>
        <fullName evidence="3">N-sulphoglucosamine sulphohydrolase C-terminal domain-containing protein</fullName>
    </recommendedName>
</protein>
<proteinExistence type="predicted"/>
<dbReference type="Gene3D" id="3.40.720.10">
    <property type="entry name" value="Alkaline Phosphatase, subunit A"/>
    <property type="match status" value="1"/>
</dbReference>
<evidence type="ECO:0008006" key="3">
    <source>
        <dbReference type="Google" id="ProtNLM"/>
    </source>
</evidence>
<dbReference type="InterPro" id="IPR017850">
    <property type="entry name" value="Alkaline_phosphatase_core_sf"/>
</dbReference>